<accession>A0A4Y1Z753</accession>
<dbReference type="RefSeq" id="WP_262392036.1">
    <property type="nucleotide sequence ID" value="NZ_BEXB01000002.1"/>
</dbReference>
<gene>
    <name evidence="1" type="ORF">NBRC111894_441</name>
</gene>
<dbReference type="EMBL" id="BEXB01000002">
    <property type="protein sequence ID" value="GAY74887.1"/>
    <property type="molecule type" value="Genomic_DNA"/>
</dbReference>
<sequence>MKRGDQAKDHTVQCQYGRSDLPGFAPGVAGIGGLSTRGGCFLFY</sequence>
<name>A0A4Y1Z753_9BACL</name>
<protein>
    <submittedName>
        <fullName evidence="1">Uncharacterized protein</fullName>
    </submittedName>
</protein>
<evidence type="ECO:0000313" key="1">
    <source>
        <dbReference type="EMBL" id="GAY74887.1"/>
    </source>
</evidence>
<evidence type="ECO:0000313" key="2">
    <source>
        <dbReference type="Proteomes" id="UP000319716"/>
    </source>
</evidence>
<dbReference type="Proteomes" id="UP000319716">
    <property type="component" value="Unassembled WGS sequence"/>
</dbReference>
<organism evidence="1 2">
    <name type="scientific">Sporolactobacillus inulinus</name>
    <dbReference type="NCBI Taxonomy" id="2078"/>
    <lineage>
        <taxon>Bacteria</taxon>
        <taxon>Bacillati</taxon>
        <taxon>Bacillota</taxon>
        <taxon>Bacilli</taxon>
        <taxon>Bacillales</taxon>
        <taxon>Sporolactobacillaceae</taxon>
        <taxon>Sporolactobacillus</taxon>
    </lineage>
</organism>
<reference evidence="1 2" key="1">
    <citation type="submission" date="2017-11" db="EMBL/GenBank/DDBJ databases">
        <title>Draft Genome Sequence of Sporolactobacillus inulinus NBRC 111894 Isolated from Koso, a Japanese Sugar-Vegetable Fermented Beverage.</title>
        <authorList>
            <person name="Chiou T.Y."/>
            <person name="Oshima K."/>
            <person name="Suda W."/>
            <person name="Hattori M."/>
            <person name="Takahashi T."/>
        </authorList>
    </citation>
    <scope>NUCLEOTIDE SEQUENCE [LARGE SCALE GENOMIC DNA]</scope>
    <source>
        <strain evidence="1 2">NBRC111894</strain>
    </source>
</reference>
<proteinExistence type="predicted"/>
<comment type="caution">
    <text evidence="1">The sequence shown here is derived from an EMBL/GenBank/DDBJ whole genome shotgun (WGS) entry which is preliminary data.</text>
</comment>
<dbReference type="AlphaFoldDB" id="A0A4Y1Z753"/>